<sequence length="117" mass="13172">TSSNQTSCTLGIWGAYSEDTKTLVLDTEGMLGISNNSKQRKRLLLKVLAVSDIIIYRTRSERLTTDMYKFLAEASRAYTKYFQSDLSNVAQRANVDCNLGPAVYIFHDTRHTSPLTN</sequence>
<dbReference type="InterPro" id="IPR027417">
    <property type="entry name" value="P-loop_NTPase"/>
</dbReference>
<dbReference type="EMBL" id="CAXKWB010072824">
    <property type="protein sequence ID" value="CAL4196382.1"/>
    <property type="molecule type" value="Genomic_DNA"/>
</dbReference>
<organism evidence="1 2">
    <name type="scientific">Meganyctiphanes norvegica</name>
    <name type="common">Northern krill</name>
    <name type="synonym">Thysanopoda norvegica</name>
    <dbReference type="NCBI Taxonomy" id="48144"/>
    <lineage>
        <taxon>Eukaryota</taxon>
        <taxon>Metazoa</taxon>
        <taxon>Ecdysozoa</taxon>
        <taxon>Arthropoda</taxon>
        <taxon>Crustacea</taxon>
        <taxon>Multicrustacea</taxon>
        <taxon>Malacostraca</taxon>
        <taxon>Eumalacostraca</taxon>
        <taxon>Eucarida</taxon>
        <taxon>Euphausiacea</taxon>
        <taxon>Euphausiidae</taxon>
        <taxon>Meganyctiphanes</taxon>
    </lineage>
</organism>
<dbReference type="SUPFAM" id="SSF52540">
    <property type="entry name" value="P-loop containing nucleoside triphosphate hydrolases"/>
    <property type="match status" value="1"/>
</dbReference>
<proteinExistence type="predicted"/>
<keyword evidence="2" id="KW-1185">Reference proteome</keyword>
<evidence type="ECO:0000313" key="1">
    <source>
        <dbReference type="EMBL" id="CAL4196382.1"/>
    </source>
</evidence>
<protein>
    <submittedName>
        <fullName evidence="1">Uncharacterized protein</fullName>
    </submittedName>
</protein>
<dbReference type="AlphaFoldDB" id="A0AAV2SK93"/>
<evidence type="ECO:0000313" key="2">
    <source>
        <dbReference type="Proteomes" id="UP001497623"/>
    </source>
</evidence>
<dbReference type="GO" id="GO:0005811">
    <property type="term" value="C:lipid droplet"/>
    <property type="evidence" value="ECO:0007669"/>
    <property type="project" value="TreeGrafter"/>
</dbReference>
<dbReference type="PANTHER" id="PTHR46624">
    <property type="entry name" value="AGAP002036-PA"/>
    <property type="match status" value="1"/>
</dbReference>
<dbReference type="PANTHER" id="PTHR46624:SF4">
    <property type="entry name" value="FYVE-TYPE DOMAIN-CONTAINING PROTEIN"/>
    <property type="match status" value="1"/>
</dbReference>
<dbReference type="GO" id="GO:0140042">
    <property type="term" value="P:lipid droplet formation"/>
    <property type="evidence" value="ECO:0007669"/>
    <property type="project" value="TreeGrafter"/>
</dbReference>
<dbReference type="Proteomes" id="UP001497623">
    <property type="component" value="Unassembled WGS sequence"/>
</dbReference>
<dbReference type="GO" id="GO:0005547">
    <property type="term" value="F:phosphatidylinositol-3,4,5-trisphosphate binding"/>
    <property type="evidence" value="ECO:0007669"/>
    <property type="project" value="TreeGrafter"/>
</dbReference>
<comment type="caution">
    <text evidence="1">The sequence shown here is derived from an EMBL/GenBank/DDBJ whole genome shotgun (WGS) entry which is preliminary data.</text>
</comment>
<name>A0AAV2SK93_MEGNR</name>
<feature type="non-terminal residue" evidence="1">
    <location>
        <position position="117"/>
    </location>
</feature>
<reference evidence="1 2" key="1">
    <citation type="submission" date="2024-05" db="EMBL/GenBank/DDBJ databases">
        <authorList>
            <person name="Wallberg A."/>
        </authorList>
    </citation>
    <scope>NUCLEOTIDE SEQUENCE [LARGE SCALE GENOMIC DNA]</scope>
</reference>
<gene>
    <name evidence="1" type="ORF">MNOR_LOCUS37169</name>
</gene>
<accession>A0AAV2SK93</accession>
<feature type="non-terminal residue" evidence="1">
    <location>
        <position position="1"/>
    </location>
</feature>
<dbReference type="GO" id="GO:0043325">
    <property type="term" value="F:phosphatidylinositol-3,4-bisphosphate binding"/>
    <property type="evidence" value="ECO:0007669"/>
    <property type="project" value="TreeGrafter"/>
</dbReference>
<dbReference type="Gene3D" id="3.40.50.300">
    <property type="entry name" value="P-loop containing nucleotide triphosphate hydrolases"/>
    <property type="match status" value="1"/>
</dbReference>
<dbReference type="InterPro" id="IPR042427">
    <property type="entry name" value="ZFYV1"/>
</dbReference>
<dbReference type="GO" id="GO:0005545">
    <property type="term" value="F:1-phosphatidylinositol binding"/>
    <property type="evidence" value="ECO:0007669"/>
    <property type="project" value="TreeGrafter"/>
</dbReference>
<dbReference type="GO" id="GO:0032266">
    <property type="term" value="F:phosphatidylinositol-3-phosphate binding"/>
    <property type="evidence" value="ECO:0007669"/>
    <property type="project" value="TreeGrafter"/>
</dbReference>